<protein>
    <recommendedName>
        <fullName evidence="4">phosphoserine phosphatase</fullName>
        <ecNumber evidence="4">3.1.3.3</ecNumber>
    </recommendedName>
</protein>
<dbReference type="EC" id="3.1.3.3" evidence="4"/>
<dbReference type="Proteomes" id="UP000324646">
    <property type="component" value="Chromosome"/>
</dbReference>
<proteinExistence type="inferred from homology"/>
<evidence type="ECO:0000256" key="11">
    <source>
        <dbReference type="ARBA" id="ARBA00048523"/>
    </source>
</evidence>
<comment type="catalytic activity">
    <reaction evidence="11">
        <text>O-phospho-D-serine + H2O = D-serine + phosphate</text>
        <dbReference type="Rhea" id="RHEA:24873"/>
        <dbReference type="ChEBI" id="CHEBI:15377"/>
        <dbReference type="ChEBI" id="CHEBI:35247"/>
        <dbReference type="ChEBI" id="CHEBI:43474"/>
        <dbReference type="ChEBI" id="CHEBI:58680"/>
        <dbReference type="EC" id="3.1.3.3"/>
    </reaction>
</comment>
<dbReference type="NCBIfam" id="TIGR01488">
    <property type="entry name" value="HAD-SF-IB"/>
    <property type="match status" value="1"/>
</dbReference>
<dbReference type="GO" id="GO:0005737">
    <property type="term" value="C:cytoplasm"/>
    <property type="evidence" value="ECO:0007669"/>
    <property type="project" value="TreeGrafter"/>
</dbReference>
<dbReference type="NCBIfam" id="TIGR01490">
    <property type="entry name" value="HAD-SF-IB-hyp1"/>
    <property type="match status" value="1"/>
</dbReference>
<dbReference type="GO" id="GO:0036424">
    <property type="term" value="F:L-phosphoserine phosphatase activity"/>
    <property type="evidence" value="ECO:0007669"/>
    <property type="project" value="TreeGrafter"/>
</dbReference>
<comment type="pathway">
    <text evidence="2">Amino-acid biosynthesis; L-serine biosynthesis; L-serine from 3-phospho-D-glycerate: step 3/3.</text>
</comment>
<name>A0A5C0SGJ0_CRATE</name>
<dbReference type="InterPro" id="IPR036412">
    <property type="entry name" value="HAD-like_sf"/>
</dbReference>
<evidence type="ECO:0000256" key="7">
    <source>
        <dbReference type="ARBA" id="ARBA00022801"/>
    </source>
</evidence>
<keyword evidence="5" id="KW-0028">Amino-acid biosynthesis</keyword>
<dbReference type="GO" id="GO:0000287">
    <property type="term" value="F:magnesium ion binding"/>
    <property type="evidence" value="ECO:0007669"/>
    <property type="project" value="TreeGrafter"/>
</dbReference>
<evidence type="ECO:0000256" key="2">
    <source>
        <dbReference type="ARBA" id="ARBA00005135"/>
    </source>
</evidence>
<dbReference type="OrthoDB" id="9794212at2"/>
<dbReference type="GO" id="GO:0006564">
    <property type="term" value="P:L-serine biosynthetic process"/>
    <property type="evidence" value="ECO:0007669"/>
    <property type="project" value="UniProtKB-KW"/>
</dbReference>
<reference evidence="12 13" key="1">
    <citation type="submission" date="2019-07" db="EMBL/GenBank/DDBJ databases">
        <title>Complete genome of Crassaminicella thermophila SY095.</title>
        <authorList>
            <person name="Li X."/>
        </authorList>
    </citation>
    <scope>NUCLEOTIDE SEQUENCE [LARGE SCALE GENOMIC DNA]</scope>
    <source>
        <strain evidence="12 13">SY095</strain>
    </source>
</reference>
<evidence type="ECO:0000256" key="10">
    <source>
        <dbReference type="ARBA" id="ARBA00048138"/>
    </source>
</evidence>
<sequence length="240" mass="28464">MTIAAFFDIDGTLYRNSLMVEHFKKLVKYEVLDPSLWHSHAKKTYNDWDKRQGNYDDYLLEIANIYIKSLKGLNEKQMDFISSQVIQLKGDRVYRYTRERIHWHKSQNHRVIFISGSPSYLVEKMAKKYAIEDFKGTEYFTDESGNYTGEFMQMWDSENKQKAMLAFKEKYHIDMENSYAYGDTNGDFSMFQMVGHPIAINPTKELLQHIKNDEKVKEKISIIVERKDVIYKLDANVEIF</sequence>
<dbReference type="PANTHER" id="PTHR43344:SF2">
    <property type="entry name" value="PHOSPHOSERINE PHOSPHATASE"/>
    <property type="match status" value="1"/>
</dbReference>
<keyword evidence="13" id="KW-1185">Reference proteome</keyword>
<keyword evidence="8" id="KW-0460">Magnesium</keyword>
<dbReference type="RefSeq" id="WP_148810002.1">
    <property type="nucleotide sequence ID" value="NZ_CP042243.1"/>
</dbReference>
<dbReference type="Gene3D" id="1.20.1440.100">
    <property type="entry name" value="SG protein - dephosphorylation function"/>
    <property type="match status" value="1"/>
</dbReference>
<dbReference type="PANTHER" id="PTHR43344">
    <property type="entry name" value="PHOSPHOSERINE PHOSPHATASE"/>
    <property type="match status" value="1"/>
</dbReference>
<dbReference type="InterPro" id="IPR050582">
    <property type="entry name" value="HAD-like_SerB"/>
</dbReference>
<evidence type="ECO:0000256" key="1">
    <source>
        <dbReference type="ARBA" id="ARBA00001946"/>
    </source>
</evidence>
<dbReference type="KEGG" id="crs:FQB35_11315"/>
<evidence type="ECO:0000256" key="5">
    <source>
        <dbReference type="ARBA" id="ARBA00022605"/>
    </source>
</evidence>
<evidence type="ECO:0000256" key="9">
    <source>
        <dbReference type="ARBA" id="ARBA00023299"/>
    </source>
</evidence>
<evidence type="ECO:0000256" key="6">
    <source>
        <dbReference type="ARBA" id="ARBA00022723"/>
    </source>
</evidence>
<keyword evidence="6" id="KW-0479">Metal-binding</keyword>
<gene>
    <name evidence="12" type="ORF">FQB35_11315</name>
</gene>
<evidence type="ECO:0000256" key="4">
    <source>
        <dbReference type="ARBA" id="ARBA00012640"/>
    </source>
</evidence>
<accession>A0A5C0SGJ0</accession>
<evidence type="ECO:0000256" key="8">
    <source>
        <dbReference type="ARBA" id="ARBA00022842"/>
    </source>
</evidence>
<comment type="similarity">
    <text evidence="3">Belongs to the HAD-like hydrolase superfamily. SerB family.</text>
</comment>
<dbReference type="Gene3D" id="3.40.50.1000">
    <property type="entry name" value="HAD superfamily/HAD-like"/>
    <property type="match status" value="1"/>
</dbReference>
<comment type="cofactor">
    <cofactor evidence="1">
        <name>Mg(2+)</name>
        <dbReference type="ChEBI" id="CHEBI:18420"/>
    </cofactor>
</comment>
<dbReference type="AlphaFoldDB" id="A0A5C0SGJ0"/>
<dbReference type="EMBL" id="CP042243">
    <property type="protein sequence ID" value="QEK12866.1"/>
    <property type="molecule type" value="Genomic_DNA"/>
</dbReference>
<organism evidence="12 13">
    <name type="scientific">Crassaminicella thermophila</name>
    <dbReference type="NCBI Taxonomy" id="2599308"/>
    <lineage>
        <taxon>Bacteria</taxon>
        <taxon>Bacillati</taxon>
        <taxon>Bacillota</taxon>
        <taxon>Clostridia</taxon>
        <taxon>Eubacteriales</taxon>
        <taxon>Clostridiaceae</taxon>
        <taxon>Crassaminicella</taxon>
    </lineage>
</organism>
<dbReference type="CDD" id="cd02612">
    <property type="entry name" value="HAD_PGPPase"/>
    <property type="match status" value="1"/>
</dbReference>
<evidence type="ECO:0000313" key="12">
    <source>
        <dbReference type="EMBL" id="QEK12866.1"/>
    </source>
</evidence>
<dbReference type="InterPro" id="IPR023214">
    <property type="entry name" value="HAD_sf"/>
</dbReference>
<dbReference type="InterPro" id="IPR006385">
    <property type="entry name" value="HAD_hydro_SerB1"/>
</dbReference>
<dbReference type="SUPFAM" id="SSF56784">
    <property type="entry name" value="HAD-like"/>
    <property type="match status" value="1"/>
</dbReference>
<keyword evidence="9" id="KW-0718">Serine biosynthesis</keyword>
<comment type="catalytic activity">
    <reaction evidence="10">
        <text>O-phospho-L-serine + H2O = L-serine + phosphate</text>
        <dbReference type="Rhea" id="RHEA:21208"/>
        <dbReference type="ChEBI" id="CHEBI:15377"/>
        <dbReference type="ChEBI" id="CHEBI:33384"/>
        <dbReference type="ChEBI" id="CHEBI:43474"/>
        <dbReference type="ChEBI" id="CHEBI:57524"/>
        <dbReference type="EC" id="3.1.3.3"/>
    </reaction>
</comment>
<evidence type="ECO:0000256" key="3">
    <source>
        <dbReference type="ARBA" id="ARBA00009184"/>
    </source>
</evidence>
<evidence type="ECO:0000313" key="13">
    <source>
        <dbReference type="Proteomes" id="UP000324646"/>
    </source>
</evidence>
<dbReference type="Pfam" id="PF12710">
    <property type="entry name" value="HAD"/>
    <property type="match status" value="1"/>
</dbReference>
<keyword evidence="7 12" id="KW-0378">Hydrolase</keyword>